<feature type="non-terminal residue" evidence="2">
    <location>
        <position position="1"/>
    </location>
</feature>
<dbReference type="AlphaFoldDB" id="X1VQI2"/>
<dbReference type="EMBL" id="BARW01029625">
    <property type="protein sequence ID" value="GAJ11520.1"/>
    <property type="molecule type" value="Genomic_DNA"/>
</dbReference>
<organism evidence="2">
    <name type="scientific">marine sediment metagenome</name>
    <dbReference type="NCBI Taxonomy" id="412755"/>
    <lineage>
        <taxon>unclassified sequences</taxon>
        <taxon>metagenomes</taxon>
        <taxon>ecological metagenomes</taxon>
    </lineage>
</organism>
<reference evidence="2" key="1">
    <citation type="journal article" date="2014" name="Front. Microbiol.">
        <title>High frequency of phylogenetically diverse reductive dehalogenase-homologous genes in deep subseafloor sedimentary metagenomes.</title>
        <authorList>
            <person name="Kawai M."/>
            <person name="Futagami T."/>
            <person name="Toyoda A."/>
            <person name="Takaki Y."/>
            <person name="Nishi S."/>
            <person name="Hori S."/>
            <person name="Arai W."/>
            <person name="Tsubouchi T."/>
            <person name="Morono Y."/>
            <person name="Uchiyama I."/>
            <person name="Ito T."/>
            <person name="Fujiyama A."/>
            <person name="Inagaki F."/>
            <person name="Takami H."/>
        </authorList>
    </citation>
    <scope>NUCLEOTIDE SEQUENCE</scope>
    <source>
        <strain evidence="2">Expedition CK06-06</strain>
    </source>
</reference>
<feature type="region of interest" description="Disordered" evidence="1">
    <location>
        <begin position="47"/>
        <end position="69"/>
    </location>
</feature>
<sequence>GSNRSDGPISIRSIALDPDNLGFIAVPNVRPRRCILEGFRQLRARRDRAAQLDGRQPAAMKTGPASVNE</sequence>
<gene>
    <name evidence="2" type="ORF">S12H4_47559</name>
</gene>
<name>X1VQI2_9ZZZZ</name>
<comment type="caution">
    <text evidence="2">The sequence shown here is derived from an EMBL/GenBank/DDBJ whole genome shotgun (WGS) entry which is preliminary data.</text>
</comment>
<accession>X1VQI2</accession>
<protein>
    <submittedName>
        <fullName evidence="2">Uncharacterized protein</fullName>
    </submittedName>
</protein>
<evidence type="ECO:0000256" key="1">
    <source>
        <dbReference type="SAM" id="MobiDB-lite"/>
    </source>
</evidence>
<evidence type="ECO:0000313" key="2">
    <source>
        <dbReference type="EMBL" id="GAJ11520.1"/>
    </source>
</evidence>
<proteinExistence type="predicted"/>